<dbReference type="Proteomes" id="UP000267246">
    <property type="component" value="Unassembled WGS sequence"/>
</dbReference>
<dbReference type="AlphaFoldDB" id="A0A3L9ZYQ5"/>
<dbReference type="PANTHER" id="PTHR33515">
    <property type="entry name" value="RIBOSOME-BINDING FACTOR A, CHLOROPLASTIC-RELATED"/>
    <property type="match status" value="1"/>
</dbReference>
<dbReference type="PANTHER" id="PTHR33515:SF1">
    <property type="entry name" value="RIBOSOME-BINDING FACTOR A, CHLOROPLASTIC-RELATED"/>
    <property type="match status" value="1"/>
</dbReference>
<dbReference type="HAMAP" id="MF_00003">
    <property type="entry name" value="RbfA"/>
    <property type="match status" value="1"/>
</dbReference>
<dbReference type="Gene3D" id="3.30.300.20">
    <property type="match status" value="1"/>
</dbReference>
<dbReference type="Pfam" id="PF02033">
    <property type="entry name" value="RBFA"/>
    <property type="match status" value="1"/>
</dbReference>
<dbReference type="NCBIfam" id="TIGR00082">
    <property type="entry name" value="rbfA"/>
    <property type="match status" value="1"/>
</dbReference>
<dbReference type="GO" id="GO:0005829">
    <property type="term" value="C:cytosol"/>
    <property type="evidence" value="ECO:0007669"/>
    <property type="project" value="TreeGrafter"/>
</dbReference>
<comment type="caution">
    <text evidence="3">The sequence shown here is derived from an EMBL/GenBank/DDBJ whole genome shotgun (WGS) entry which is preliminary data.</text>
</comment>
<keyword evidence="2" id="KW-0963">Cytoplasm</keyword>
<keyword evidence="4" id="KW-1185">Reference proteome</keyword>
<dbReference type="GO" id="GO:0030490">
    <property type="term" value="P:maturation of SSU-rRNA"/>
    <property type="evidence" value="ECO:0007669"/>
    <property type="project" value="UniProtKB-UniRule"/>
</dbReference>
<reference evidence="3 4" key="1">
    <citation type="submission" date="2018-10" db="EMBL/GenBank/DDBJ databases">
        <title>Genomic Encyclopedia of Archaeal and Bacterial Type Strains, Phase II (KMG-II): from individual species to whole genera.</title>
        <authorList>
            <person name="Goeker M."/>
        </authorList>
    </citation>
    <scope>NUCLEOTIDE SEQUENCE [LARGE SCALE GENOMIC DNA]</scope>
    <source>
        <strain evidence="3 4">ATCC 29870</strain>
    </source>
</reference>
<proteinExistence type="inferred from homology"/>
<evidence type="ECO:0000313" key="4">
    <source>
        <dbReference type="Proteomes" id="UP000267246"/>
    </source>
</evidence>
<comment type="function">
    <text evidence="2">One of several proteins that assist in the late maturation steps of the functional core of the 30S ribosomal subunit. Associates with free 30S ribosomal subunits (but not with 30S subunits that are part of 70S ribosomes or polysomes). Required for efficient processing of 16S rRNA. May interact with the 5'-terminal helix region of 16S rRNA.</text>
</comment>
<dbReference type="GO" id="GO:0043024">
    <property type="term" value="F:ribosomal small subunit binding"/>
    <property type="evidence" value="ECO:0007669"/>
    <property type="project" value="TreeGrafter"/>
</dbReference>
<keyword evidence="1 2" id="KW-0690">Ribosome biogenesis</keyword>
<evidence type="ECO:0000313" key="3">
    <source>
        <dbReference type="EMBL" id="RMA77576.1"/>
    </source>
</evidence>
<dbReference type="OrthoDB" id="384689at2"/>
<evidence type="ECO:0000256" key="1">
    <source>
        <dbReference type="ARBA" id="ARBA00022517"/>
    </source>
</evidence>
<evidence type="ECO:0000256" key="2">
    <source>
        <dbReference type="HAMAP-Rule" id="MF_00003"/>
    </source>
</evidence>
<comment type="subcellular location">
    <subcellularLocation>
        <location evidence="2">Cytoplasm</location>
    </subcellularLocation>
</comment>
<comment type="similarity">
    <text evidence="2">Belongs to the RbfA family.</text>
</comment>
<dbReference type="EMBL" id="REFI01000008">
    <property type="protein sequence ID" value="RMA77576.1"/>
    <property type="molecule type" value="Genomic_DNA"/>
</dbReference>
<dbReference type="InterPro" id="IPR000238">
    <property type="entry name" value="RbfA"/>
</dbReference>
<dbReference type="InterPro" id="IPR015946">
    <property type="entry name" value="KH_dom-like_a/b"/>
</dbReference>
<sequence length="110" mass="12991">MTNNINHERKTSLLLQLIGQSFYKLQDFDVTNIAINDVILSKDGSHAKVYVTFFKEKARYFEKITKMAPFIRSQVAHNWKYKKLPEMEFLIDNVEPSANRIEKILKKIQE</sequence>
<protein>
    <recommendedName>
        <fullName evidence="2">Ribosome-binding factor A</fullName>
    </recommendedName>
</protein>
<name>A0A3L9ZYQ5_9BACT</name>
<comment type="subunit">
    <text evidence="2">Monomer. Binds 30S ribosomal subunits, but not 50S ribosomal subunits or 70S ribosomes.</text>
</comment>
<organism evidence="3 4">
    <name type="scientific">Metamycoplasma subdolum</name>
    <dbReference type="NCBI Taxonomy" id="92407"/>
    <lineage>
        <taxon>Bacteria</taxon>
        <taxon>Bacillati</taxon>
        <taxon>Mycoplasmatota</taxon>
        <taxon>Mycoplasmoidales</taxon>
        <taxon>Metamycoplasmataceae</taxon>
        <taxon>Metamycoplasma</taxon>
    </lineage>
</organism>
<accession>A0A3L9ZYQ5</accession>
<dbReference type="RefSeq" id="WP_121940890.1">
    <property type="nucleotide sequence ID" value="NZ_CP137846.1"/>
</dbReference>
<gene>
    <name evidence="2" type="primary">rbfA</name>
    <name evidence="3" type="ORF">JN00_0427</name>
</gene>
<dbReference type="InterPro" id="IPR023799">
    <property type="entry name" value="RbfA_dom_sf"/>
</dbReference>
<dbReference type="SUPFAM" id="SSF89919">
    <property type="entry name" value="Ribosome-binding factor A, RbfA"/>
    <property type="match status" value="1"/>
</dbReference>